<dbReference type="AlphaFoldDB" id="A0A1I1TIW8"/>
<dbReference type="STRING" id="1045775.SAMN05216378_0533"/>
<name>A0A1I1TIW8_9BACL</name>
<gene>
    <name evidence="2" type="ORF">SAMN05216378_0533</name>
</gene>
<sequence>MYTVCRHFRLIKTKNLIYFHKPFTGERYFFAMFLLFPLVFSSQFL</sequence>
<keyword evidence="1" id="KW-0472">Membrane</keyword>
<dbReference type="Proteomes" id="UP000198855">
    <property type="component" value="Unassembled WGS sequence"/>
</dbReference>
<reference evidence="3" key="1">
    <citation type="submission" date="2016-10" db="EMBL/GenBank/DDBJ databases">
        <authorList>
            <person name="Varghese N."/>
            <person name="Submissions S."/>
        </authorList>
    </citation>
    <scope>NUCLEOTIDE SEQUENCE [LARGE SCALE GENOMIC DNA]</scope>
    <source>
        <strain evidence="3">CGMCC 1.10784</strain>
    </source>
</reference>
<proteinExistence type="predicted"/>
<organism evidence="2 3">
    <name type="scientific">Paenibacillus catalpae</name>
    <dbReference type="NCBI Taxonomy" id="1045775"/>
    <lineage>
        <taxon>Bacteria</taxon>
        <taxon>Bacillati</taxon>
        <taxon>Bacillota</taxon>
        <taxon>Bacilli</taxon>
        <taxon>Bacillales</taxon>
        <taxon>Paenibacillaceae</taxon>
        <taxon>Paenibacillus</taxon>
    </lineage>
</organism>
<keyword evidence="1" id="KW-0812">Transmembrane</keyword>
<feature type="transmembrane region" description="Helical" evidence="1">
    <location>
        <begin position="28"/>
        <end position="44"/>
    </location>
</feature>
<protein>
    <submittedName>
        <fullName evidence="2">Uncharacterized protein</fullName>
    </submittedName>
</protein>
<keyword evidence="3" id="KW-1185">Reference proteome</keyword>
<accession>A0A1I1TIW8</accession>
<evidence type="ECO:0000256" key="1">
    <source>
        <dbReference type="SAM" id="Phobius"/>
    </source>
</evidence>
<keyword evidence="1" id="KW-1133">Transmembrane helix</keyword>
<evidence type="ECO:0000313" key="2">
    <source>
        <dbReference type="EMBL" id="SFD58477.1"/>
    </source>
</evidence>
<dbReference type="EMBL" id="FOMT01000001">
    <property type="protein sequence ID" value="SFD58477.1"/>
    <property type="molecule type" value="Genomic_DNA"/>
</dbReference>
<evidence type="ECO:0000313" key="3">
    <source>
        <dbReference type="Proteomes" id="UP000198855"/>
    </source>
</evidence>